<dbReference type="RefSeq" id="WP_377368465.1">
    <property type="nucleotide sequence ID" value="NZ_JAOTJD010000008.1"/>
</dbReference>
<evidence type="ECO:0000256" key="1">
    <source>
        <dbReference type="SAM" id="MobiDB-lite"/>
    </source>
</evidence>
<organism evidence="3 4">
    <name type="scientific">Phenylobacterium ferrooxidans</name>
    <dbReference type="NCBI Taxonomy" id="2982689"/>
    <lineage>
        <taxon>Bacteria</taxon>
        <taxon>Pseudomonadati</taxon>
        <taxon>Pseudomonadota</taxon>
        <taxon>Alphaproteobacteria</taxon>
        <taxon>Caulobacterales</taxon>
        <taxon>Caulobacteraceae</taxon>
        <taxon>Phenylobacterium</taxon>
    </lineage>
</organism>
<comment type="caution">
    <text evidence="3">The sequence shown here is derived from an EMBL/GenBank/DDBJ whole genome shotgun (WGS) entry which is preliminary data.</text>
</comment>
<sequence>MSKSSPVEDGSQWEAIATCDQPSSRKSVGHAFMPGAGGMNRSRSPAARPRWLRPRTSGHLDGPIQLRVNEIGQIFHTLDPLPFRERDLDAGVEEYIVGWAGEIAEKRAITIIVYLPPAEAGRDEARHIGEAMRNYFAYRSKVLGWDLRDMFRTGRASLAIGLTVLAACIVLGKVASGLLGAGYFGRFFDEGLIILGWVANWRPVEIFLYAWWPIERRRRLYRRLSLAQVKIEAGDPQGAASGATLDQG</sequence>
<feature type="region of interest" description="Disordered" evidence="1">
    <location>
        <begin position="1"/>
        <end position="28"/>
    </location>
</feature>
<feature type="transmembrane region" description="Helical" evidence="2">
    <location>
        <begin position="158"/>
        <end position="185"/>
    </location>
</feature>
<evidence type="ECO:0000313" key="3">
    <source>
        <dbReference type="EMBL" id="MFD3263497.1"/>
    </source>
</evidence>
<keyword evidence="2" id="KW-0472">Membrane</keyword>
<protein>
    <submittedName>
        <fullName evidence="3">Uncharacterized protein</fullName>
    </submittedName>
</protein>
<evidence type="ECO:0000256" key="2">
    <source>
        <dbReference type="SAM" id="Phobius"/>
    </source>
</evidence>
<accession>A0ABW6CNL3</accession>
<keyword evidence="2" id="KW-1133">Transmembrane helix</keyword>
<gene>
    <name evidence="3" type="ORF">OCL97_05885</name>
</gene>
<proteinExistence type="predicted"/>
<evidence type="ECO:0000313" key="4">
    <source>
        <dbReference type="Proteomes" id="UP001598130"/>
    </source>
</evidence>
<keyword evidence="4" id="KW-1185">Reference proteome</keyword>
<dbReference type="EMBL" id="JAOTJD010000008">
    <property type="protein sequence ID" value="MFD3263497.1"/>
    <property type="molecule type" value="Genomic_DNA"/>
</dbReference>
<reference evidence="3 4" key="1">
    <citation type="submission" date="2022-09" db="EMBL/GenBank/DDBJ databases">
        <title>New species of Phenylobacterium.</title>
        <authorList>
            <person name="Mieszkin S."/>
        </authorList>
    </citation>
    <scope>NUCLEOTIDE SEQUENCE [LARGE SCALE GENOMIC DNA]</scope>
    <source>
        <strain evidence="3 4">HK31-G</strain>
    </source>
</reference>
<dbReference type="Proteomes" id="UP001598130">
    <property type="component" value="Unassembled WGS sequence"/>
</dbReference>
<name>A0ABW6CNL3_9CAUL</name>
<keyword evidence="2" id="KW-0812">Transmembrane</keyword>
<feature type="transmembrane region" description="Helical" evidence="2">
    <location>
        <begin position="191"/>
        <end position="212"/>
    </location>
</feature>